<name>A0A9D3YYN3_DREPO</name>
<evidence type="ECO:0000256" key="2">
    <source>
        <dbReference type="SAM" id="SignalP"/>
    </source>
</evidence>
<organism evidence="3 4">
    <name type="scientific">Dreissena polymorpha</name>
    <name type="common">Zebra mussel</name>
    <name type="synonym">Mytilus polymorpha</name>
    <dbReference type="NCBI Taxonomy" id="45954"/>
    <lineage>
        <taxon>Eukaryota</taxon>
        <taxon>Metazoa</taxon>
        <taxon>Spiralia</taxon>
        <taxon>Lophotrochozoa</taxon>
        <taxon>Mollusca</taxon>
        <taxon>Bivalvia</taxon>
        <taxon>Autobranchia</taxon>
        <taxon>Heteroconchia</taxon>
        <taxon>Euheterodonta</taxon>
        <taxon>Imparidentia</taxon>
        <taxon>Neoheterodontei</taxon>
        <taxon>Myida</taxon>
        <taxon>Dreissenoidea</taxon>
        <taxon>Dreissenidae</taxon>
        <taxon>Dreissena</taxon>
    </lineage>
</organism>
<keyword evidence="1" id="KW-0472">Membrane</keyword>
<keyword evidence="1" id="KW-1133">Transmembrane helix</keyword>
<dbReference type="AlphaFoldDB" id="A0A9D3YYN3"/>
<reference evidence="3" key="2">
    <citation type="submission" date="2020-11" db="EMBL/GenBank/DDBJ databases">
        <authorList>
            <person name="McCartney M.A."/>
            <person name="Auch B."/>
            <person name="Kono T."/>
            <person name="Mallez S."/>
            <person name="Becker A."/>
            <person name="Gohl D.M."/>
            <person name="Silverstein K.A.T."/>
            <person name="Koren S."/>
            <person name="Bechman K.B."/>
            <person name="Herman A."/>
            <person name="Abrahante J.E."/>
            <person name="Garbe J."/>
        </authorList>
    </citation>
    <scope>NUCLEOTIDE SEQUENCE</scope>
    <source>
        <strain evidence="3">Duluth1</strain>
        <tissue evidence="3">Whole animal</tissue>
    </source>
</reference>
<keyword evidence="2" id="KW-0732">Signal</keyword>
<protein>
    <submittedName>
        <fullName evidence="3">Uncharacterized protein</fullName>
    </submittedName>
</protein>
<reference evidence="3" key="1">
    <citation type="journal article" date="2019" name="bioRxiv">
        <title>The Genome of the Zebra Mussel, Dreissena polymorpha: A Resource for Invasive Species Research.</title>
        <authorList>
            <person name="McCartney M.A."/>
            <person name="Auch B."/>
            <person name="Kono T."/>
            <person name="Mallez S."/>
            <person name="Zhang Y."/>
            <person name="Obille A."/>
            <person name="Becker A."/>
            <person name="Abrahante J.E."/>
            <person name="Garbe J."/>
            <person name="Badalamenti J.P."/>
            <person name="Herman A."/>
            <person name="Mangelson H."/>
            <person name="Liachko I."/>
            <person name="Sullivan S."/>
            <person name="Sone E.D."/>
            <person name="Koren S."/>
            <person name="Silverstein K.A.T."/>
            <person name="Beckman K.B."/>
            <person name="Gohl D.M."/>
        </authorList>
    </citation>
    <scope>NUCLEOTIDE SEQUENCE</scope>
    <source>
        <strain evidence="3">Duluth1</strain>
        <tissue evidence="3">Whole animal</tissue>
    </source>
</reference>
<evidence type="ECO:0000313" key="4">
    <source>
        <dbReference type="Proteomes" id="UP000828390"/>
    </source>
</evidence>
<keyword evidence="4" id="KW-1185">Reference proteome</keyword>
<feature type="chain" id="PRO_5039162452" evidence="2">
    <location>
        <begin position="22"/>
        <end position="202"/>
    </location>
</feature>
<keyword evidence="1" id="KW-0812">Transmembrane</keyword>
<dbReference type="Proteomes" id="UP000828390">
    <property type="component" value="Unassembled WGS sequence"/>
</dbReference>
<dbReference type="OrthoDB" id="6096944at2759"/>
<feature type="transmembrane region" description="Helical" evidence="1">
    <location>
        <begin position="179"/>
        <end position="201"/>
    </location>
</feature>
<gene>
    <name evidence="3" type="ORF">DPMN_066831</name>
</gene>
<proteinExistence type="predicted"/>
<evidence type="ECO:0000256" key="1">
    <source>
        <dbReference type="SAM" id="Phobius"/>
    </source>
</evidence>
<sequence length="202" mass="21886">MDHRLLMLLLSLCLLPTVVVGLQCPSCTYAAIPTNIKSYIRTVNESILSLFQDEPCSHPINGPTTGINEVACAPPEGKIARCSFHNGSIEVEAFSGKIEPLQIYHRGCYYSLTADVPSDGCHNRSEVNEDKSILQQIIPRDLNAVHVVYFKGEICLCSDTYCQTSGPTTDQTTCQTTGLISGSSSVFGSASFVLSVISVLFM</sequence>
<accession>A0A9D3YYN3</accession>
<dbReference type="EMBL" id="JAIWYP010000014">
    <property type="protein sequence ID" value="KAH3707425.1"/>
    <property type="molecule type" value="Genomic_DNA"/>
</dbReference>
<feature type="signal peptide" evidence="2">
    <location>
        <begin position="1"/>
        <end position="21"/>
    </location>
</feature>
<evidence type="ECO:0000313" key="3">
    <source>
        <dbReference type="EMBL" id="KAH3707425.1"/>
    </source>
</evidence>
<comment type="caution">
    <text evidence="3">The sequence shown here is derived from an EMBL/GenBank/DDBJ whole genome shotgun (WGS) entry which is preliminary data.</text>
</comment>